<dbReference type="AlphaFoldDB" id="A0A238JGI9"/>
<name>A0A238JGI9_9RHOB</name>
<accession>A0A238JGI9</accession>
<dbReference type="PANTHER" id="PTHR13774">
    <property type="entry name" value="PHENAZINE BIOSYNTHESIS PROTEIN"/>
    <property type="match status" value="1"/>
</dbReference>
<evidence type="ECO:0000313" key="5">
    <source>
        <dbReference type="Proteomes" id="UP000225972"/>
    </source>
</evidence>
<dbReference type="Pfam" id="PF02567">
    <property type="entry name" value="PhzC-PhzF"/>
    <property type="match status" value="1"/>
</dbReference>
<dbReference type="EC" id="5.1.-.-" evidence="4"/>
<dbReference type="SUPFAM" id="SSF54506">
    <property type="entry name" value="Diaminopimelate epimerase-like"/>
    <property type="match status" value="1"/>
</dbReference>
<dbReference type="PANTHER" id="PTHR13774:SF39">
    <property type="entry name" value="BIOSYNTHESIS PROTEIN, PUTATIVE-RELATED"/>
    <property type="match status" value="1"/>
</dbReference>
<gene>
    <name evidence="4" type="primary">yddE</name>
    <name evidence="4" type="ORF">TRP8649_03937</name>
</gene>
<evidence type="ECO:0000256" key="1">
    <source>
        <dbReference type="ARBA" id="ARBA00008270"/>
    </source>
</evidence>
<dbReference type="NCBIfam" id="TIGR00654">
    <property type="entry name" value="PhzF_family"/>
    <property type="match status" value="1"/>
</dbReference>
<comment type="similarity">
    <text evidence="1">Belongs to the PhzF family.</text>
</comment>
<dbReference type="RefSeq" id="WP_099248381.1">
    <property type="nucleotide sequence ID" value="NZ_FXXP01000003.1"/>
</dbReference>
<dbReference type="EMBL" id="FXXP01000003">
    <property type="protein sequence ID" value="SMX29798.1"/>
    <property type="molecule type" value="Genomic_DNA"/>
</dbReference>
<protein>
    <submittedName>
        <fullName evidence="4">Putative isomerase YddE</fullName>
        <ecNumber evidence="4">5.1.-.-</ecNumber>
    </submittedName>
</protein>
<proteinExistence type="inferred from homology"/>
<dbReference type="GO" id="GO:0005737">
    <property type="term" value="C:cytoplasm"/>
    <property type="evidence" value="ECO:0007669"/>
    <property type="project" value="TreeGrafter"/>
</dbReference>
<organism evidence="4 5">
    <name type="scientific">Pelagimonas phthalicica</name>
    <dbReference type="NCBI Taxonomy" id="1037362"/>
    <lineage>
        <taxon>Bacteria</taxon>
        <taxon>Pseudomonadati</taxon>
        <taxon>Pseudomonadota</taxon>
        <taxon>Alphaproteobacteria</taxon>
        <taxon>Rhodobacterales</taxon>
        <taxon>Roseobacteraceae</taxon>
        <taxon>Pelagimonas</taxon>
    </lineage>
</organism>
<keyword evidence="5" id="KW-1185">Reference proteome</keyword>
<dbReference type="PIRSF" id="PIRSF016184">
    <property type="entry name" value="PhzC_PhzF"/>
    <property type="match status" value="1"/>
</dbReference>
<dbReference type="OrthoDB" id="9788221at2"/>
<evidence type="ECO:0000256" key="2">
    <source>
        <dbReference type="ARBA" id="ARBA00023235"/>
    </source>
</evidence>
<reference evidence="5" key="1">
    <citation type="submission" date="2017-05" db="EMBL/GenBank/DDBJ databases">
        <authorList>
            <person name="Rodrigo-Torres L."/>
            <person name="Arahal R. D."/>
            <person name="Lucena T."/>
        </authorList>
    </citation>
    <scope>NUCLEOTIDE SEQUENCE [LARGE SCALE GENOMIC DNA]</scope>
    <source>
        <strain evidence="5">CECT 8649</strain>
    </source>
</reference>
<evidence type="ECO:0000256" key="3">
    <source>
        <dbReference type="PIRSR" id="PIRSR016184-1"/>
    </source>
</evidence>
<evidence type="ECO:0000313" key="4">
    <source>
        <dbReference type="EMBL" id="SMX29798.1"/>
    </source>
</evidence>
<dbReference type="Proteomes" id="UP000225972">
    <property type="component" value="Unassembled WGS sequence"/>
</dbReference>
<keyword evidence="2 4" id="KW-0413">Isomerase</keyword>
<dbReference type="GO" id="GO:0016853">
    <property type="term" value="F:isomerase activity"/>
    <property type="evidence" value="ECO:0007669"/>
    <property type="project" value="UniProtKB-KW"/>
</dbReference>
<dbReference type="InterPro" id="IPR003719">
    <property type="entry name" value="Phenazine_PhzF-like"/>
</dbReference>
<dbReference type="Gene3D" id="3.10.310.10">
    <property type="entry name" value="Diaminopimelate Epimerase, Chain A, domain 1"/>
    <property type="match status" value="2"/>
</dbReference>
<sequence>MDIQRFAAFSTGNAGGNPAGVVLSDTPYSEAEMARVAAEVGYSETAFAVAQDDSGKAWRVRYFSPESEVPFCGHATIALGAALGLHAGPGEFDLTLNNAAITVAAQSSESGMQASLSSPPTQSQAISDDELADALALFGFEQGDLDPRLAPARIHGGADHIVLALKERSQLAGMSYDLDQGREMMRKHGIVTIMLVVIAGDQSFDVRNAFASGGVLEDPATGAAAAAFSGYLRDQAWPHGGTLTIRQGEDMGQPSLIQVELDDTAGAPVRISGRVRDMA</sequence>
<feature type="active site" evidence="3">
    <location>
        <position position="44"/>
    </location>
</feature>